<feature type="region of interest" description="Disordered" evidence="2">
    <location>
        <begin position="697"/>
        <end position="734"/>
    </location>
</feature>
<feature type="domain" description="C3H1-type" evidence="3">
    <location>
        <begin position="577"/>
        <end position="607"/>
    </location>
</feature>
<feature type="region of interest" description="Disordered" evidence="2">
    <location>
        <begin position="84"/>
        <end position="161"/>
    </location>
</feature>
<protein>
    <recommendedName>
        <fullName evidence="3">C3H1-type domain-containing protein</fullName>
    </recommendedName>
</protein>
<feature type="region of interest" description="Disordered" evidence="2">
    <location>
        <begin position="304"/>
        <end position="348"/>
    </location>
</feature>
<feature type="zinc finger region" description="C3H1-type" evidence="1">
    <location>
        <begin position="642"/>
        <end position="671"/>
    </location>
</feature>
<feature type="zinc finger region" description="C3H1-type" evidence="1">
    <location>
        <begin position="577"/>
        <end position="607"/>
    </location>
</feature>
<dbReference type="InterPro" id="IPR000571">
    <property type="entry name" value="Znf_CCCH"/>
</dbReference>
<evidence type="ECO:0000313" key="4">
    <source>
        <dbReference type="EMBL" id="PMD25848.1"/>
    </source>
</evidence>
<feature type="compositionally biased region" description="Low complexity" evidence="2">
    <location>
        <begin position="515"/>
        <end position="525"/>
    </location>
</feature>
<feature type="compositionally biased region" description="Basic and acidic residues" evidence="2">
    <location>
        <begin position="772"/>
        <end position="785"/>
    </location>
</feature>
<dbReference type="PROSITE" id="PS50103">
    <property type="entry name" value="ZF_C3H1"/>
    <property type="match status" value="2"/>
</dbReference>
<feature type="compositionally biased region" description="Polar residues" evidence="2">
    <location>
        <begin position="317"/>
        <end position="333"/>
    </location>
</feature>
<feature type="region of interest" description="Disordered" evidence="2">
    <location>
        <begin position="188"/>
        <end position="276"/>
    </location>
</feature>
<keyword evidence="5" id="KW-1185">Reference proteome</keyword>
<proteinExistence type="predicted"/>
<feature type="domain" description="C3H1-type" evidence="3">
    <location>
        <begin position="642"/>
        <end position="671"/>
    </location>
</feature>
<evidence type="ECO:0000256" key="1">
    <source>
        <dbReference type="PROSITE-ProRule" id="PRU00723"/>
    </source>
</evidence>
<feature type="region of interest" description="Disordered" evidence="2">
    <location>
        <begin position="549"/>
        <end position="574"/>
    </location>
</feature>
<evidence type="ECO:0000259" key="3">
    <source>
        <dbReference type="PROSITE" id="PS50103"/>
    </source>
</evidence>
<keyword evidence="1" id="KW-0479">Metal-binding</keyword>
<accession>A0A2J6QHW7</accession>
<evidence type="ECO:0000256" key="2">
    <source>
        <dbReference type="SAM" id="MobiDB-lite"/>
    </source>
</evidence>
<gene>
    <name evidence="4" type="ORF">NA56DRAFT_387447</name>
</gene>
<dbReference type="OrthoDB" id="3594623at2759"/>
<feature type="compositionally biased region" description="Polar residues" evidence="2">
    <location>
        <begin position="230"/>
        <end position="251"/>
    </location>
</feature>
<keyword evidence="1" id="KW-0862">Zinc</keyword>
<dbReference type="Proteomes" id="UP000235672">
    <property type="component" value="Unassembled WGS sequence"/>
</dbReference>
<sequence>MALSANAARALEQVKMGLYMLYGAAYFTEDEWIKIDGLIHKGQYIFTRGPQNNLLEEGELISFEGSMEEKARLNVQDRAKESLNTTKADEGEHSPTSSEPAESTDGPEETPNGTSVEASDDEATQTQATNTAVQKLDWATEMETSASISNERTEIPKRSTAQIPATGGLALGYTQAQLEEVKMFNAGLTKAGEKKSRPKYTKEESCPSTESYEGEVASSEQTNEDGYPSPTASQQKTRIHSWASQVKTQEPSVPEIASPKPKNGTSQPNITGLNDPNAKPLIEAFIKINGRKPKSIADIYQPKNAGFIPPDQRPLSRASNATSKTARSISNSKAIVPRSSTASTTTTSATAATTLNPDHRLKAGKVFIAQRAAEKKSKICIEVRPGHHIKILKHVSGIMHLGLNLSTKQTGQFPESIFTLAPGVSVKQEALIEQQRALATTTQTGQVALRTRVQDVGTANGLDRVEGMNAAEWEDVSVVSRRTAPPSAPAKKSVGGLSSSRYAVLADEEESPVPEQQETTSTTTISKEEISRLVDEKFAQIMAAQAATSAALNNHKPAAPTGPRSKTPLKEPLKTVNPKTETCWFWATPNKDCRFTADECRDLHAFLPVSPSDPTNLRMGKPTWGALADSLPTPSHIEYAPGKASKTCFYWATEGKCEFTAETCKYLHAHCAAGIASKPRDSWKRVDWSRLRKPVNGNESVKATENADDGNGWGNLAEVSDVNGGWGEYTPGDQNGELVLEEVQNDSWGTASGSVNGGWGNTNGWGESSGSSDDKYKPPHIKALEETAQVSSGGW</sequence>
<dbReference type="AlphaFoldDB" id="A0A2J6QHW7"/>
<dbReference type="Gene3D" id="3.30.1370.210">
    <property type="match status" value="1"/>
</dbReference>
<organism evidence="4 5">
    <name type="scientific">Hyaloscypha hepaticicola</name>
    <dbReference type="NCBI Taxonomy" id="2082293"/>
    <lineage>
        <taxon>Eukaryota</taxon>
        <taxon>Fungi</taxon>
        <taxon>Dikarya</taxon>
        <taxon>Ascomycota</taxon>
        <taxon>Pezizomycotina</taxon>
        <taxon>Leotiomycetes</taxon>
        <taxon>Helotiales</taxon>
        <taxon>Hyaloscyphaceae</taxon>
        <taxon>Hyaloscypha</taxon>
    </lineage>
</organism>
<evidence type="ECO:0000313" key="5">
    <source>
        <dbReference type="Proteomes" id="UP000235672"/>
    </source>
</evidence>
<feature type="compositionally biased region" description="Polar residues" evidence="2">
    <location>
        <begin position="263"/>
        <end position="274"/>
    </location>
</feature>
<feature type="compositionally biased region" description="Basic and acidic residues" evidence="2">
    <location>
        <begin position="191"/>
        <end position="205"/>
    </location>
</feature>
<name>A0A2J6QHW7_9HELO</name>
<feature type="compositionally biased region" description="Basic and acidic residues" evidence="2">
    <location>
        <begin position="84"/>
        <end position="93"/>
    </location>
</feature>
<keyword evidence="1" id="KW-0863">Zinc-finger</keyword>
<dbReference type="GO" id="GO:0008270">
    <property type="term" value="F:zinc ion binding"/>
    <property type="evidence" value="ECO:0007669"/>
    <property type="project" value="UniProtKB-KW"/>
</dbReference>
<feature type="region of interest" description="Disordered" evidence="2">
    <location>
        <begin position="506"/>
        <end position="528"/>
    </location>
</feature>
<feature type="compositionally biased region" description="Low complexity" evidence="2">
    <location>
        <begin position="124"/>
        <end position="134"/>
    </location>
</feature>
<feature type="region of interest" description="Disordered" evidence="2">
    <location>
        <begin position="749"/>
        <end position="795"/>
    </location>
</feature>
<dbReference type="EMBL" id="KZ613469">
    <property type="protein sequence ID" value="PMD25848.1"/>
    <property type="molecule type" value="Genomic_DNA"/>
</dbReference>
<reference evidence="4 5" key="1">
    <citation type="submission" date="2016-05" db="EMBL/GenBank/DDBJ databases">
        <title>A degradative enzymes factory behind the ericoid mycorrhizal symbiosis.</title>
        <authorList>
            <consortium name="DOE Joint Genome Institute"/>
            <person name="Martino E."/>
            <person name="Morin E."/>
            <person name="Grelet G."/>
            <person name="Kuo A."/>
            <person name="Kohler A."/>
            <person name="Daghino S."/>
            <person name="Barry K."/>
            <person name="Choi C."/>
            <person name="Cichocki N."/>
            <person name="Clum A."/>
            <person name="Copeland A."/>
            <person name="Hainaut M."/>
            <person name="Haridas S."/>
            <person name="Labutti K."/>
            <person name="Lindquist E."/>
            <person name="Lipzen A."/>
            <person name="Khouja H.-R."/>
            <person name="Murat C."/>
            <person name="Ohm R."/>
            <person name="Olson A."/>
            <person name="Spatafora J."/>
            <person name="Veneault-Fourrey C."/>
            <person name="Henrissat B."/>
            <person name="Grigoriev I."/>
            <person name="Martin F."/>
            <person name="Perotto S."/>
        </authorList>
    </citation>
    <scope>NUCLEOTIDE SEQUENCE [LARGE SCALE GENOMIC DNA]</scope>
    <source>
        <strain evidence="4 5">UAMH 7357</strain>
    </source>
</reference>
<feature type="compositionally biased region" description="Low complexity" evidence="2">
    <location>
        <begin position="339"/>
        <end position="348"/>
    </location>
</feature>